<name>A0AAV3U6X0_9ALTE</name>
<evidence type="ECO:0000256" key="1">
    <source>
        <dbReference type="ARBA" id="ARBA00004571"/>
    </source>
</evidence>
<accession>A0AAV3U6X0</accession>
<dbReference type="GO" id="GO:0009279">
    <property type="term" value="C:cell outer membrane"/>
    <property type="evidence" value="ECO:0007669"/>
    <property type="project" value="UniProtKB-SubCell"/>
</dbReference>
<keyword evidence="7" id="KW-0406">Ion transport</keyword>
<evidence type="ECO:0000256" key="10">
    <source>
        <dbReference type="ARBA" id="ARBA00023237"/>
    </source>
</evidence>
<keyword evidence="10 11" id="KW-0998">Cell outer membrane</keyword>
<evidence type="ECO:0000256" key="4">
    <source>
        <dbReference type="ARBA" id="ARBA00022496"/>
    </source>
</evidence>
<evidence type="ECO:0000256" key="13">
    <source>
        <dbReference type="SAM" id="SignalP"/>
    </source>
</evidence>
<comment type="subcellular location">
    <subcellularLocation>
        <location evidence="1 11">Cell outer membrane</location>
        <topology evidence="1 11">Multi-pass membrane protein</topology>
    </subcellularLocation>
</comment>
<reference evidence="17" key="1">
    <citation type="journal article" date="2019" name="Int. J. Syst. Evol. Microbiol.">
        <title>The Global Catalogue of Microorganisms (GCM) 10K type strain sequencing project: providing services to taxonomists for standard genome sequencing and annotation.</title>
        <authorList>
            <consortium name="The Broad Institute Genomics Platform"/>
            <consortium name="The Broad Institute Genome Sequencing Center for Infectious Disease"/>
            <person name="Wu L."/>
            <person name="Ma J."/>
        </authorList>
    </citation>
    <scope>NUCLEOTIDE SEQUENCE [LARGE SCALE GENOMIC DNA]</scope>
    <source>
        <strain evidence="17">JCM 19134</strain>
    </source>
</reference>
<evidence type="ECO:0000256" key="9">
    <source>
        <dbReference type="ARBA" id="ARBA00023136"/>
    </source>
</evidence>
<sequence length="831" mass="89362">MRRSLSFRKNTIVLALASASIPSLHAAQLEEIVVTAQKRVQSVQDVPISVDVVQARDLANRAINNAQDLAVSTPSVQFQKGGMPFSNNFVIRGVGSLSFEGGIQPSVSMVVDGVPLSRISEFSADVGDVERIEILRGPQGTLYGRNATGGVVSIVRAAPTSETDGYAQQTITGDGEYTTRLMYNTALTDHVNMRLSGTYTDRDEYIDNVNPNNPDLGGEETFGVLAKFNVRVSEGTELLFSADYRNQKTSEGAQHVDVVESVANSGAATGGIDPVSGLSYDVIGAIRTAAIGAGDPVRGQQAIDDPFKTGQDFEQQGDMEAYGLSLDLTHELSDKLTLKSVTAYRSSASYSGIDVDNSAANATNPLGLGLVSLVNTNFSTRPADEAIANEVEYFSEELRLESSGENMDWIGGIYLSHMEEIADNSAPTALFNNGIFRADPKQSTATWDSYAIFGDLTVQLTESLSAFAGLRWTQEEMDIDYSNAVYQIPFIDLGSGVVVPSSAVTWGEDFSSIDVDNPALSTPIAAFGGLTLLDLLTSSTEFSRQDTSADWSGRMGLTWDFSSDAQTYLSVSRGFVGAGANIGRSATVDNAVLDPSIAQAIELGLKSRWFDGSVQLNGALFWQEVDDLQSSRLVPGTINTVTINAGTVTTQGLELSVDWGPTEYLTLGANIALQDSELSDLIQPCYTGQTAVQGCSIDNGGGTFAQDVSGNNMIYTPELAYSVSSRYDIPVNTLPFDLYAMLSYTWQDDVQMQLTYDPLTVQEQYGLLDLTLGFESKEGNWTVLVIGKNITDEYFANTLTASAGYAGQGRVLSRSTRNAQAYWGVTARYNF</sequence>
<organism evidence="16 17">
    <name type="scientific">Halioxenophilus aromaticivorans</name>
    <dbReference type="NCBI Taxonomy" id="1306992"/>
    <lineage>
        <taxon>Bacteria</taxon>
        <taxon>Pseudomonadati</taxon>
        <taxon>Pseudomonadota</taxon>
        <taxon>Gammaproteobacteria</taxon>
        <taxon>Alteromonadales</taxon>
        <taxon>Alteromonadaceae</taxon>
        <taxon>Halioxenophilus</taxon>
    </lineage>
</organism>
<proteinExistence type="inferred from homology"/>
<comment type="similarity">
    <text evidence="11 12">Belongs to the TonB-dependent receptor family.</text>
</comment>
<evidence type="ECO:0000256" key="2">
    <source>
        <dbReference type="ARBA" id="ARBA00022448"/>
    </source>
</evidence>
<dbReference type="PROSITE" id="PS52016">
    <property type="entry name" value="TONB_DEPENDENT_REC_3"/>
    <property type="match status" value="1"/>
</dbReference>
<dbReference type="InterPro" id="IPR000531">
    <property type="entry name" value="Beta-barrel_TonB"/>
</dbReference>
<keyword evidence="16" id="KW-0675">Receptor</keyword>
<dbReference type="EMBL" id="BAABLX010000029">
    <property type="protein sequence ID" value="GAA4951923.1"/>
    <property type="molecule type" value="Genomic_DNA"/>
</dbReference>
<dbReference type="PANTHER" id="PTHR32552:SF81">
    <property type="entry name" value="TONB-DEPENDENT OUTER MEMBRANE RECEPTOR"/>
    <property type="match status" value="1"/>
</dbReference>
<keyword evidence="17" id="KW-1185">Reference proteome</keyword>
<keyword evidence="2 11" id="KW-0813">Transport</keyword>
<comment type="caution">
    <text evidence="16">The sequence shown here is derived from an EMBL/GenBank/DDBJ whole genome shotgun (WGS) entry which is preliminary data.</text>
</comment>
<keyword evidence="8 12" id="KW-0798">TonB box</keyword>
<dbReference type="Pfam" id="PF00593">
    <property type="entry name" value="TonB_dep_Rec_b-barrel"/>
    <property type="match status" value="1"/>
</dbReference>
<gene>
    <name evidence="16" type="ORF">GCM10025791_35680</name>
</gene>
<evidence type="ECO:0000313" key="16">
    <source>
        <dbReference type="EMBL" id="GAA4951923.1"/>
    </source>
</evidence>
<evidence type="ECO:0000256" key="12">
    <source>
        <dbReference type="RuleBase" id="RU003357"/>
    </source>
</evidence>
<keyword evidence="9 11" id="KW-0472">Membrane</keyword>
<dbReference type="SUPFAM" id="SSF56935">
    <property type="entry name" value="Porins"/>
    <property type="match status" value="1"/>
</dbReference>
<dbReference type="InterPro" id="IPR039426">
    <property type="entry name" value="TonB-dep_rcpt-like"/>
</dbReference>
<feature type="domain" description="TonB-dependent receptor plug" evidence="15">
    <location>
        <begin position="43"/>
        <end position="151"/>
    </location>
</feature>
<dbReference type="GO" id="GO:0006826">
    <property type="term" value="P:iron ion transport"/>
    <property type="evidence" value="ECO:0007669"/>
    <property type="project" value="UniProtKB-KW"/>
</dbReference>
<dbReference type="Pfam" id="PF07715">
    <property type="entry name" value="Plug"/>
    <property type="match status" value="1"/>
</dbReference>
<dbReference type="PANTHER" id="PTHR32552">
    <property type="entry name" value="FERRICHROME IRON RECEPTOR-RELATED"/>
    <property type="match status" value="1"/>
</dbReference>
<dbReference type="Gene3D" id="2.40.170.20">
    <property type="entry name" value="TonB-dependent receptor, beta-barrel domain"/>
    <property type="match status" value="1"/>
</dbReference>
<protein>
    <submittedName>
        <fullName evidence="16">TonB-dependent receptor</fullName>
    </submittedName>
</protein>
<dbReference type="AlphaFoldDB" id="A0AAV3U6X0"/>
<keyword evidence="5 11" id="KW-0812">Transmembrane</keyword>
<evidence type="ECO:0000256" key="6">
    <source>
        <dbReference type="ARBA" id="ARBA00023004"/>
    </source>
</evidence>
<evidence type="ECO:0000256" key="8">
    <source>
        <dbReference type="ARBA" id="ARBA00023077"/>
    </source>
</evidence>
<evidence type="ECO:0000256" key="3">
    <source>
        <dbReference type="ARBA" id="ARBA00022452"/>
    </source>
</evidence>
<feature type="chain" id="PRO_5043708055" evidence="13">
    <location>
        <begin position="27"/>
        <end position="831"/>
    </location>
</feature>
<evidence type="ECO:0000256" key="11">
    <source>
        <dbReference type="PROSITE-ProRule" id="PRU01360"/>
    </source>
</evidence>
<dbReference type="InterPro" id="IPR012910">
    <property type="entry name" value="Plug_dom"/>
</dbReference>
<keyword evidence="3 11" id="KW-1134">Transmembrane beta strand</keyword>
<evidence type="ECO:0000256" key="5">
    <source>
        <dbReference type="ARBA" id="ARBA00022692"/>
    </source>
</evidence>
<evidence type="ECO:0000256" key="7">
    <source>
        <dbReference type="ARBA" id="ARBA00023065"/>
    </source>
</evidence>
<dbReference type="Proteomes" id="UP001409585">
    <property type="component" value="Unassembled WGS sequence"/>
</dbReference>
<keyword evidence="6" id="KW-0408">Iron</keyword>
<evidence type="ECO:0000259" key="14">
    <source>
        <dbReference type="Pfam" id="PF00593"/>
    </source>
</evidence>
<feature type="domain" description="TonB-dependent receptor-like beta-barrel" evidence="14">
    <location>
        <begin position="300"/>
        <end position="789"/>
    </location>
</feature>
<keyword evidence="13" id="KW-0732">Signal</keyword>
<keyword evidence="4" id="KW-0410">Iron transport</keyword>
<evidence type="ECO:0000313" key="17">
    <source>
        <dbReference type="Proteomes" id="UP001409585"/>
    </source>
</evidence>
<evidence type="ECO:0000259" key="15">
    <source>
        <dbReference type="Pfam" id="PF07715"/>
    </source>
</evidence>
<feature type="signal peptide" evidence="13">
    <location>
        <begin position="1"/>
        <end position="26"/>
    </location>
</feature>
<dbReference type="RefSeq" id="WP_345425626.1">
    <property type="nucleotide sequence ID" value="NZ_AP031496.1"/>
</dbReference>
<dbReference type="InterPro" id="IPR036942">
    <property type="entry name" value="Beta-barrel_TonB_sf"/>
</dbReference>